<comment type="caution">
    <text evidence="1">The sequence shown here is derived from an EMBL/GenBank/DDBJ whole genome shotgun (WGS) entry which is preliminary data.</text>
</comment>
<dbReference type="AlphaFoldDB" id="A0A3M8X085"/>
<keyword evidence="2" id="KW-1185">Reference proteome</keyword>
<protein>
    <submittedName>
        <fullName evidence="1">Uncharacterized protein</fullName>
    </submittedName>
</protein>
<gene>
    <name evidence="1" type="ORF">EEJ42_04360</name>
</gene>
<dbReference type="Pfam" id="PF19760">
    <property type="entry name" value="DUF6247"/>
    <property type="match status" value="1"/>
</dbReference>
<evidence type="ECO:0000313" key="1">
    <source>
        <dbReference type="EMBL" id="RNG35074.1"/>
    </source>
</evidence>
<reference evidence="1 2" key="1">
    <citation type="submission" date="2018-11" db="EMBL/GenBank/DDBJ databases">
        <title>The Potential of Streptomyces as Biocontrol Agents against the Tomato grey mould, Botrytis cinerea (Gray mold) Frontiers in Microbiology.</title>
        <authorList>
            <person name="Li D."/>
        </authorList>
    </citation>
    <scope>NUCLEOTIDE SEQUENCE [LARGE SCALE GENOMIC DNA]</scope>
    <source>
        <strain evidence="1 2">NEAU-LD23</strain>
    </source>
</reference>
<name>A0A3M8X085_9ACTN</name>
<sequence length="123" mass="13216">MSEAVADGHNPLIPQPKATAEELRAALVRIAPSQVAAFDADRTKAMAAAREHVDAAPMRRFLRQWALTVAIERHPARAARLRELEARAAQVEDLTEARAIASEVSAIQTDAADEAGIDRRAGG</sequence>
<proteinExistence type="predicted"/>
<organism evidence="1 2">
    <name type="scientific">Streptomyces botrytidirepellens</name>
    <dbReference type="NCBI Taxonomy" id="2486417"/>
    <lineage>
        <taxon>Bacteria</taxon>
        <taxon>Bacillati</taxon>
        <taxon>Actinomycetota</taxon>
        <taxon>Actinomycetes</taxon>
        <taxon>Kitasatosporales</taxon>
        <taxon>Streptomycetaceae</taxon>
        <taxon>Streptomyces</taxon>
    </lineage>
</organism>
<dbReference type="RefSeq" id="WP_123098681.1">
    <property type="nucleotide sequence ID" value="NZ_RIBZ01000062.1"/>
</dbReference>
<accession>A0A3M8X085</accession>
<dbReference type="EMBL" id="RIBZ01000062">
    <property type="protein sequence ID" value="RNG35074.1"/>
    <property type="molecule type" value="Genomic_DNA"/>
</dbReference>
<evidence type="ECO:0000313" key="2">
    <source>
        <dbReference type="Proteomes" id="UP000275401"/>
    </source>
</evidence>
<dbReference type="InterPro" id="IPR046214">
    <property type="entry name" value="DUF6247"/>
</dbReference>
<dbReference type="Proteomes" id="UP000275401">
    <property type="component" value="Unassembled WGS sequence"/>
</dbReference>